<dbReference type="SUPFAM" id="SSF55729">
    <property type="entry name" value="Acyl-CoA N-acyltransferases (Nat)"/>
    <property type="match status" value="1"/>
</dbReference>
<gene>
    <name evidence="4" type="ORF">NX02_00390</name>
</gene>
<evidence type="ECO:0000313" key="4">
    <source>
        <dbReference type="EMBL" id="AHE51846.1"/>
    </source>
</evidence>
<keyword evidence="5" id="KW-1185">Reference proteome</keyword>
<dbReference type="HOGENOM" id="CLU_098254_2_0_5"/>
<name>W0A483_9SPHN</name>
<dbReference type="AlphaFoldDB" id="W0A483"/>
<evidence type="ECO:0000256" key="2">
    <source>
        <dbReference type="ARBA" id="ARBA00023315"/>
    </source>
</evidence>
<dbReference type="OrthoDB" id="275336at2"/>
<dbReference type="CDD" id="cd04301">
    <property type="entry name" value="NAT_SF"/>
    <property type="match status" value="1"/>
</dbReference>
<dbReference type="PANTHER" id="PTHR43800:SF1">
    <property type="entry name" value="PEPTIDYL-LYSINE N-ACETYLTRANSFERASE YJAB"/>
    <property type="match status" value="1"/>
</dbReference>
<dbReference type="EMBL" id="CP006644">
    <property type="protein sequence ID" value="AHE51846.1"/>
    <property type="molecule type" value="Genomic_DNA"/>
</dbReference>
<dbReference type="Pfam" id="PF00583">
    <property type="entry name" value="Acetyltransf_1"/>
    <property type="match status" value="1"/>
</dbReference>
<dbReference type="Gene3D" id="3.40.630.30">
    <property type="match status" value="1"/>
</dbReference>
<feature type="domain" description="N-acetyltransferase" evidence="3">
    <location>
        <begin position="34"/>
        <end position="185"/>
    </location>
</feature>
<organism evidence="4 5">
    <name type="scientific">Sphingomonas sanxanigenens DSM 19645 = NX02</name>
    <dbReference type="NCBI Taxonomy" id="1123269"/>
    <lineage>
        <taxon>Bacteria</taxon>
        <taxon>Pseudomonadati</taxon>
        <taxon>Pseudomonadota</taxon>
        <taxon>Alphaproteobacteria</taxon>
        <taxon>Sphingomonadales</taxon>
        <taxon>Sphingomonadaceae</taxon>
        <taxon>Sphingomonas</taxon>
    </lineage>
</organism>
<sequence>MALIAVAAGEVATVVTVLEMRRRPALRPLPASPLRLQPWPAAVPETYRALFRRVGAPWLWFSRLAMDDATLIETIRDPAVSIHAVLDRRGIEIGLIELDHRTPGECILAFFALVPELAGKGHGRWMMAQAMALAWTRGVERVWLQTCTLDHPSALGFYRAQGFVAVERRMETFPDPRLTGLLPRDVAGHVPLIEG</sequence>
<keyword evidence="2" id="KW-0012">Acyltransferase</keyword>
<accession>W0A483</accession>
<evidence type="ECO:0000256" key="1">
    <source>
        <dbReference type="ARBA" id="ARBA00022679"/>
    </source>
</evidence>
<dbReference type="STRING" id="1123269.NX02_00390"/>
<dbReference type="PANTHER" id="PTHR43800">
    <property type="entry name" value="PEPTIDYL-LYSINE N-ACETYLTRANSFERASE YJAB"/>
    <property type="match status" value="1"/>
</dbReference>
<dbReference type="eggNOG" id="COG0454">
    <property type="taxonomic scope" value="Bacteria"/>
</dbReference>
<dbReference type="Proteomes" id="UP000018851">
    <property type="component" value="Chromosome"/>
</dbReference>
<proteinExistence type="predicted"/>
<reference evidence="4 5" key="1">
    <citation type="submission" date="2013-07" db="EMBL/GenBank/DDBJ databases">
        <title>Completed genome of Sphingomonas sanxanigenens NX02.</title>
        <authorList>
            <person name="Ma T."/>
            <person name="Huang H."/>
            <person name="Wu M."/>
            <person name="Li X."/>
            <person name="Li G."/>
        </authorList>
    </citation>
    <scope>NUCLEOTIDE SEQUENCE [LARGE SCALE GENOMIC DNA]</scope>
    <source>
        <strain evidence="4 5">NX02</strain>
    </source>
</reference>
<protein>
    <recommendedName>
        <fullName evidence="3">N-acetyltransferase domain-containing protein</fullName>
    </recommendedName>
</protein>
<dbReference type="PROSITE" id="PS51186">
    <property type="entry name" value="GNAT"/>
    <property type="match status" value="1"/>
</dbReference>
<dbReference type="PATRIC" id="fig|1123269.5.peg.75"/>
<dbReference type="InterPro" id="IPR016181">
    <property type="entry name" value="Acyl_CoA_acyltransferase"/>
</dbReference>
<evidence type="ECO:0000313" key="5">
    <source>
        <dbReference type="Proteomes" id="UP000018851"/>
    </source>
</evidence>
<dbReference type="KEGG" id="ssan:NX02_00390"/>
<evidence type="ECO:0000259" key="3">
    <source>
        <dbReference type="PROSITE" id="PS51186"/>
    </source>
</evidence>
<dbReference type="InterPro" id="IPR000182">
    <property type="entry name" value="GNAT_dom"/>
</dbReference>
<dbReference type="RefSeq" id="WP_025290233.1">
    <property type="nucleotide sequence ID" value="NZ_CP006644.1"/>
</dbReference>
<keyword evidence="1" id="KW-0808">Transferase</keyword>
<dbReference type="GO" id="GO:0016747">
    <property type="term" value="F:acyltransferase activity, transferring groups other than amino-acyl groups"/>
    <property type="evidence" value="ECO:0007669"/>
    <property type="project" value="InterPro"/>
</dbReference>